<evidence type="ECO:0000259" key="1">
    <source>
        <dbReference type="PROSITE" id="PS51186"/>
    </source>
</evidence>
<dbReference type="EMBL" id="CP089984">
    <property type="protein sequence ID" value="WXB18165.1"/>
    <property type="molecule type" value="Genomic_DNA"/>
</dbReference>
<dbReference type="RefSeq" id="WP_394827807.1">
    <property type="nucleotide sequence ID" value="NZ_CP089984.1"/>
</dbReference>
<keyword evidence="3" id="KW-1185">Reference proteome</keyword>
<protein>
    <submittedName>
        <fullName evidence="2">GNAT family N-acetyltransferase</fullName>
    </submittedName>
</protein>
<proteinExistence type="predicted"/>
<dbReference type="PROSITE" id="PS51186">
    <property type="entry name" value="GNAT"/>
    <property type="match status" value="1"/>
</dbReference>
<name>A0ABZ2M6R5_9BACT</name>
<dbReference type="CDD" id="cd04301">
    <property type="entry name" value="NAT_SF"/>
    <property type="match status" value="1"/>
</dbReference>
<feature type="domain" description="N-acetyltransferase" evidence="1">
    <location>
        <begin position="118"/>
        <end position="248"/>
    </location>
</feature>
<accession>A0ABZ2M6R5</accession>
<dbReference type="Pfam" id="PF13508">
    <property type="entry name" value="Acetyltransf_7"/>
    <property type="match status" value="1"/>
</dbReference>
<dbReference type="Gene3D" id="3.40.630.30">
    <property type="match status" value="1"/>
</dbReference>
<dbReference type="InterPro" id="IPR000182">
    <property type="entry name" value="GNAT_dom"/>
</dbReference>
<dbReference type="InterPro" id="IPR016181">
    <property type="entry name" value="Acyl_CoA_acyltransferase"/>
</dbReference>
<dbReference type="Proteomes" id="UP001370348">
    <property type="component" value="Chromosome"/>
</dbReference>
<evidence type="ECO:0000313" key="2">
    <source>
        <dbReference type="EMBL" id="WXB18165.1"/>
    </source>
</evidence>
<gene>
    <name evidence="2" type="ORF">LZC94_12995</name>
</gene>
<dbReference type="SUPFAM" id="SSF55729">
    <property type="entry name" value="Acyl-CoA N-acyltransferases (Nat)"/>
    <property type="match status" value="1"/>
</dbReference>
<reference evidence="2 3" key="1">
    <citation type="submission" date="2021-12" db="EMBL/GenBank/DDBJ databases">
        <title>Discovery of the Pendulisporaceae a myxobacterial family with distinct sporulation behavior and unique specialized metabolism.</title>
        <authorList>
            <person name="Garcia R."/>
            <person name="Popoff A."/>
            <person name="Bader C.D."/>
            <person name="Loehr J."/>
            <person name="Walesch S."/>
            <person name="Walt C."/>
            <person name="Boldt J."/>
            <person name="Bunk B."/>
            <person name="Haeckl F.J.F.P.J."/>
            <person name="Gunesch A.P."/>
            <person name="Birkelbach J."/>
            <person name="Nuebel U."/>
            <person name="Pietschmann T."/>
            <person name="Bach T."/>
            <person name="Mueller R."/>
        </authorList>
    </citation>
    <scope>NUCLEOTIDE SEQUENCE [LARGE SCALE GENOMIC DNA]</scope>
    <source>
        <strain evidence="2 3">MSr11954</strain>
    </source>
</reference>
<organism evidence="2 3">
    <name type="scientific">Pendulispora albinea</name>
    <dbReference type="NCBI Taxonomy" id="2741071"/>
    <lineage>
        <taxon>Bacteria</taxon>
        <taxon>Pseudomonadati</taxon>
        <taxon>Myxococcota</taxon>
        <taxon>Myxococcia</taxon>
        <taxon>Myxococcales</taxon>
        <taxon>Sorangiineae</taxon>
        <taxon>Pendulisporaceae</taxon>
        <taxon>Pendulispora</taxon>
    </lineage>
</organism>
<sequence>MNKDRATAERMISLHLAVQNAATFWSALAAARGHETIRRPGFLSVDGRHHGMRILVLSPTPHPDEVAELTELARHRHPGKVLVEDAFNVVDMRGLGLTARKLPVMIRHPAPAPTTSTMVITKVEQPEQLEIAERIVVQGFPVPDFQPYQPGQLFPRALMETPGISLFLVSRDGATAGACVTVVDGTVGGLYWVTTLPEHRSYGVGRALMHSVLNFLNDRPVTLTAAKPGKPLYDSLGFETITEAAWWG</sequence>
<evidence type="ECO:0000313" key="3">
    <source>
        <dbReference type="Proteomes" id="UP001370348"/>
    </source>
</evidence>